<accession>I1ZLK0</accession>
<evidence type="ECO:0000313" key="2">
    <source>
        <dbReference type="Proteomes" id="UP000002865"/>
    </source>
</evidence>
<reference evidence="1 2" key="1">
    <citation type="journal article" date="2012" name="PLoS ONE">
        <title>Complete Genome and Transcriptomes of Streptococcus parasanguinis FW213: Phylogenic Relations and Potential Virulence Mechanisms.</title>
        <authorList>
            <person name="Geng J."/>
            <person name="Chiu C.H."/>
            <person name="Tang P."/>
            <person name="Chen Y."/>
            <person name="Shieh H.R."/>
            <person name="Hu S."/>
            <person name="Chen Y.Y."/>
        </authorList>
    </citation>
    <scope>NUCLEOTIDE SEQUENCE [LARGE SCALE GENOMIC DNA]</scope>
    <source>
        <strain evidence="1 2">FW213</strain>
    </source>
</reference>
<name>I1ZLK0_STRPA</name>
<protein>
    <submittedName>
        <fullName evidence="1">Uncharacterized protein</fullName>
    </submittedName>
</protein>
<dbReference type="EMBL" id="CP003122">
    <property type="protein sequence ID" value="AFJ25924.1"/>
    <property type="molecule type" value="Genomic_DNA"/>
</dbReference>
<proteinExistence type="predicted"/>
<dbReference type="HOGENOM" id="CLU_3405769_0_0_9"/>
<organism evidence="1 2">
    <name type="scientific">Streptococcus parasanguinis FW213</name>
    <dbReference type="NCBI Taxonomy" id="1114965"/>
    <lineage>
        <taxon>Bacteria</taxon>
        <taxon>Bacillati</taxon>
        <taxon>Bacillota</taxon>
        <taxon>Bacilli</taxon>
        <taxon>Lactobacillales</taxon>
        <taxon>Streptococcaceae</taxon>
        <taxon>Streptococcus</taxon>
    </lineage>
</organism>
<dbReference type="KEGG" id="scf:Spaf_0925"/>
<dbReference type="AlphaFoldDB" id="I1ZLK0"/>
<sequence>MHETFPDKLKEGTRFKKLARINLIGLVFLY</sequence>
<evidence type="ECO:0000313" key="1">
    <source>
        <dbReference type="EMBL" id="AFJ25924.1"/>
    </source>
</evidence>
<gene>
    <name evidence="1" type="ORF">Spaf_0925</name>
</gene>
<dbReference type="Proteomes" id="UP000002865">
    <property type="component" value="Chromosome"/>
</dbReference>
<dbReference type="PaxDb" id="1114965-Spaf_0925"/>